<keyword evidence="1" id="KW-0378">Hydrolase</keyword>
<dbReference type="Pfam" id="PF00388">
    <property type="entry name" value="PI-PLC-X"/>
    <property type="match status" value="1"/>
</dbReference>
<dbReference type="GeneID" id="65092368"/>
<evidence type="ECO:0000256" key="2">
    <source>
        <dbReference type="SAM" id="MobiDB-lite"/>
    </source>
</evidence>
<feature type="compositionally biased region" description="Polar residues" evidence="2">
    <location>
        <begin position="846"/>
        <end position="855"/>
    </location>
</feature>
<keyword evidence="1" id="KW-0442">Lipid degradation</keyword>
<dbReference type="GO" id="GO:0016042">
    <property type="term" value="P:lipid catabolic process"/>
    <property type="evidence" value="ECO:0007669"/>
    <property type="project" value="UniProtKB-KW"/>
</dbReference>
<dbReference type="InterPro" id="IPR001192">
    <property type="entry name" value="PI-PLC_fam"/>
</dbReference>
<keyword evidence="5" id="KW-1185">Reference proteome</keyword>
<comment type="caution">
    <text evidence="4">The sequence shown here is derived from an EMBL/GenBank/DDBJ whole genome shotgun (WGS) entry which is preliminary data.</text>
</comment>
<sequence length="1245" mass="140360">MDLMSLTAWDLSNKCLEAFQTCLTFRSPGPDLSNQQASHNERFEYRLADFNLWIDGIGALAPSKASLDARLSERPIDLSLVKGNLVMLFQSLEDCLNLLNHNGELEDTLLDIDSALESLVTLSLAIRRTGRRSRLHKADRLFKPEEHAELRKHLEAIIVLRPGSGPCFNDDEFRTEIESLTPLQHHLITANLKRRNRFIQAQLHSLGLKKRTVAFELPTPEAVEKGPNPVRISTSEVGEVAVPIISDTDAQPHKPPPAPMSVTSASIPESKLEYREPTSKKMESTPMTVITQITASARYPRPRVYDNEQRVVQCPCCCQTLPVAEAKNNNRWRKHLAEDIRPYTCIFESCPTPDVYYSSRSMLEQHFRQDHPPVWICPLCDEGSVYSTMSEMMDHLHKAHPENGEDISSIISSSAQTRMGIKSCPLCEVNGEADSPELIDHVLEHVHDFSLRSLPWPKSSEVDIGGEVGSFNWESGEAAPITQWLEVYEHEAEDIDPTLKLSTCDYGRLALITEQMESVRHDKLGLDICFADEHGDDSDEAETDVSQLTQDTLESMEQARDVVFCHQCSATWYRDVDGMQCPKCHSAFVEIVDPESGSEGSDLPGTVMRPGFTTIASHDRYGEESGHSSDATASKPSTQESTSGFRRFTDRLFSANNFQSRSGQDTPEDWLQSLGLKRRAVSNLEAWKILSNVYDRRLDSPTKTMTMFANFIRDVQDEDFVSIHPPVSDLFSFLQVMVGFYLNPVKPLPLKDLSKPISNYFINSSHETATNISTGPRSTYDVIGQVLDYGYRSIDIDVWNGDTTTHDRDIQVNERHESKPTGTLEAINRLIERIRATNARPVDPNTAVSESNRLSSPAEPIVTDGYSPGTPCGFREACQLIRSTAFISNKLPVIINIMVHANPGQQDMMVKIMREEWGEMLVDEPLEGCDPRFRLPKLEDLQNRILVRISTITSHVKYGDASQLDEDYDDPRRISIIQPLAKLGVYLRQERFEGFNTPLAKSPNHIFSLREDKVQGLIFASPTELFQHNQHYFLRVYPSASRRASSNLDPLRFWRHGVQMASIDMQRVDEGMMLNEGMFADELGWVLKPDGFQSSGKNSSTDLGATPRKELELSIFIFQGQKLTTSTGREIQDLSSFLRASLYIDDEENAWEPGDGLPISREEGSGALGYEINFRVTRANGSIIPKLSILRFTFADRSSDIGLFAWASLRLDRLNQGYRLVQLHEGKGVLLMQQSILLKFKIHWQ</sequence>
<evidence type="ECO:0000259" key="3">
    <source>
        <dbReference type="PROSITE" id="PS50008"/>
    </source>
</evidence>
<organism evidence="4 5">
    <name type="scientific">Fusarium mangiferae</name>
    <name type="common">Mango malformation disease fungus</name>
    <dbReference type="NCBI Taxonomy" id="192010"/>
    <lineage>
        <taxon>Eukaryota</taxon>
        <taxon>Fungi</taxon>
        <taxon>Dikarya</taxon>
        <taxon>Ascomycota</taxon>
        <taxon>Pezizomycotina</taxon>
        <taxon>Sordariomycetes</taxon>
        <taxon>Hypocreomycetidae</taxon>
        <taxon>Hypocreales</taxon>
        <taxon>Nectriaceae</taxon>
        <taxon>Fusarium</taxon>
        <taxon>Fusarium fujikuroi species complex</taxon>
    </lineage>
</organism>
<accession>A0A1L7TF70</accession>
<dbReference type="RefSeq" id="XP_041683001.1">
    <property type="nucleotide sequence ID" value="XM_041832549.1"/>
</dbReference>
<dbReference type="GO" id="GO:0051209">
    <property type="term" value="P:release of sequestered calcium ion into cytosol"/>
    <property type="evidence" value="ECO:0007669"/>
    <property type="project" value="TreeGrafter"/>
</dbReference>
<name>A0A1L7TF70_FUSMA</name>
<gene>
    <name evidence="4" type="ORF">FMAN_13119</name>
</gene>
<feature type="region of interest" description="Disordered" evidence="2">
    <location>
        <begin position="842"/>
        <end position="861"/>
    </location>
</feature>
<dbReference type="Pfam" id="PF00387">
    <property type="entry name" value="PI-PLC-Y"/>
    <property type="match status" value="1"/>
</dbReference>
<protein>
    <recommendedName>
        <fullName evidence="1">Phosphoinositide phospholipase C</fullName>
        <ecNumber evidence="1">3.1.4.11</ecNumber>
    </recommendedName>
</protein>
<dbReference type="SUPFAM" id="SSF51695">
    <property type="entry name" value="PLC-like phosphodiesterases"/>
    <property type="match status" value="1"/>
</dbReference>
<dbReference type="PANTHER" id="PTHR10336:SF82">
    <property type="entry name" value="PHOSPHOINOSITIDE PHOSPHOLIPASE C"/>
    <property type="match status" value="1"/>
</dbReference>
<dbReference type="PANTHER" id="PTHR10336">
    <property type="entry name" value="PHOSPHOINOSITIDE-SPECIFIC PHOSPHOLIPASE C FAMILY PROTEIN"/>
    <property type="match status" value="1"/>
</dbReference>
<dbReference type="SMART" id="SM00148">
    <property type="entry name" value="PLCXc"/>
    <property type="match status" value="1"/>
</dbReference>
<evidence type="ECO:0000313" key="4">
    <source>
        <dbReference type="EMBL" id="CVK94793.1"/>
    </source>
</evidence>
<dbReference type="PROSITE" id="PS50008">
    <property type="entry name" value="PIPLC_Y_DOMAIN"/>
    <property type="match status" value="1"/>
</dbReference>
<reference evidence="5" key="1">
    <citation type="journal article" date="2016" name="Genome Biol. Evol.">
        <title>Comparative 'omics' of the Fusarium fujikuroi species complex highlights differences in genetic potential and metabolite synthesis.</title>
        <authorList>
            <person name="Niehaus E.-M."/>
            <person name="Muensterkoetter M."/>
            <person name="Proctor R.H."/>
            <person name="Brown D.W."/>
            <person name="Sharon A."/>
            <person name="Idan Y."/>
            <person name="Oren-Young L."/>
            <person name="Sieber C.M."/>
            <person name="Novak O."/>
            <person name="Pencik A."/>
            <person name="Tarkowska D."/>
            <person name="Hromadova K."/>
            <person name="Freeman S."/>
            <person name="Maymon M."/>
            <person name="Elazar M."/>
            <person name="Youssef S.A."/>
            <person name="El-Shabrawy E.S.M."/>
            <person name="Shalaby A.B.A."/>
            <person name="Houterman P."/>
            <person name="Brock N.L."/>
            <person name="Burkhardt I."/>
            <person name="Tsavkelova E.A."/>
            <person name="Dickschat J.S."/>
            <person name="Galuszka P."/>
            <person name="Gueldener U."/>
            <person name="Tudzynski B."/>
        </authorList>
    </citation>
    <scope>NUCLEOTIDE SEQUENCE [LARGE SCALE GENOMIC DNA]</scope>
    <source>
        <strain evidence="5">MRC7560</strain>
    </source>
</reference>
<dbReference type="EMBL" id="FCQH01000007">
    <property type="protein sequence ID" value="CVK94793.1"/>
    <property type="molecule type" value="Genomic_DNA"/>
</dbReference>
<proteinExistence type="predicted"/>
<evidence type="ECO:0000256" key="1">
    <source>
        <dbReference type="RuleBase" id="RU361133"/>
    </source>
</evidence>
<feature type="compositionally biased region" description="Basic and acidic residues" evidence="2">
    <location>
        <begin position="618"/>
        <end position="627"/>
    </location>
</feature>
<dbReference type="Gene3D" id="3.20.20.190">
    <property type="entry name" value="Phosphatidylinositol (PI) phosphodiesterase"/>
    <property type="match status" value="1"/>
</dbReference>
<feature type="domain" description="PI-PLC Y-box" evidence="3">
    <location>
        <begin position="980"/>
        <end position="1090"/>
    </location>
</feature>
<dbReference type="InterPro" id="IPR013087">
    <property type="entry name" value="Znf_C2H2_type"/>
</dbReference>
<dbReference type="AlphaFoldDB" id="A0A1L7TF70"/>
<dbReference type="VEuPathDB" id="FungiDB:FMAN_13119"/>
<dbReference type="InterPro" id="IPR017946">
    <property type="entry name" value="PLC-like_Pdiesterase_TIM-brl"/>
</dbReference>
<dbReference type="SMART" id="SM00149">
    <property type="entry name" value="PLCYc"/>
    <property type="match status" value="1"/>
</dbReference>
<dbReference type="InterPro" id="IPR000909">
    <property type="entry name" value="PLipase_C_PInositol-sp_X_dom"/>
</dbReference>
<feature type="region of interest" description="Disordered" evidence="2">
    <location>
        <begin position="618"/>
        <end position="643"/>
    </location>
</feature>
<feature type="compositionally biased region" description="Polar residues" evidence="2">
    <location>
        <begin position="628"/>
        <end position="643"/>
    </location>
</feature>
<dbReference type="PRINTS" id="PR00390">
    <property type="entry name" value="PHPHLIPASEC"/>
</dbReference>
<keyword evidence="1" id="KW-0443">Lipid metabolism</keyword>
<dbReference type="Gene3D" id="2.60.40.150">
    <property type="entry name" value="C2 domain"/>
    <property type="match status" value="1"/>
</dbReference>
<dbReference type="GO" id="GO:0048015">
    <property type="term" value="P:phosphatidylinositol-mediated signaling"/>
    <property type="evidence" value="ECO:0007669"/>
    <property type="project" value="TreeGrafter"/>
</dbReference>
<dbReference type="SMART" id="SM00355">
    <property type="entry name" value="ZnF_C2H2"/>
    <property type="match status" value="2"/>
</dbReference>
<dbReference type="Proteomes" id="UP000184255">
    <property type="component" value="Unassembled WGS sequence"/>
</dbReference>
<comment type="catalytic activity">
    <reaction evidence="1">
        <text>a 1,2-diacyl-sn-glycero-3-phospho-(1D-myo-inositol-4,5-bisphosphate) + H2O = 1D-myo-inositol 1,4,5-trisphosphate + a 1,2-diacyl-sn-glycerol + H(+)</text>
        <dbReference type="Rhea" id="RHEA:33179"/>
        <dbReference type="ChEBI" id="CHEBI:15377"/>
        <dbReference type="ChEBI" id="CHEBI:15378"/>
        <dbReference type="ChEBI" id="CHEBI:17815"/>
        <dbReference type="ChEBI" id="CHEBI:58456"/>
        <dbReference type="ChEBI" id="CHEBI:203600"/>
        <dbReference type="EC" id="3.1.4.11"/>
    </reaction>
</comment>
<dbReference type="EC" id="3.1.4.11" evidence="1"/>
<dbReference type="PROSITE" id="PS50007">
    <property type="entry name" value="PIPLC_X_DOMAIN"/>
    <property type="match status" value="1"/>
</dbReference>
<dbReference type="InterPro" id="IPR035892">
    <property type="entry name" value="C2_domain_sf"/>
</dbReference>
<dbReference type="InterPro" id="IPR001711">
    <property type="entry name" value="PLipase_C_Pinositol-sp_Y"/>
</dbReference>
<dbReference type="GO" id="GO:0004435">
    <property type="term" value="F:phosphatidylinositol-4,5-bisphosphate phospholipase C activity"/>
    <property type="evidence" value="ECO:0007669"/>
    <property type="project" value="UniProtKB-EC"/>
</dbReference>
<evidence type="ECO:0000313" key="5">
    <source>
        <dbReference type="Proteomes" id="UP000184255"/>
    </source>
</evidence>